<sequence>MVHEAFLISRRFRQLEAAGNKDCTEIFMSLGQLIQNTAFITHESKERWAVFHVLEKIMIKLFNSSVFLMESGTLGDKDLNLLSSIYESALSEPQKMSFGFHRKKIGFTGVVFCPEGEDKHFATISSGLAFSVYVMATALLCKTGPQSNTDDDYLTKEISSKISNWEAFYGKTYTVVDAIKESDERLLQVLVSLDMLTKCKVNISAHLTPVRLFLTHLATQGFEHAPILDTFEGRLCISGTSCVYRMIRNLTNLSITEVVACFSEIWSEMQHIEIRHLYTTRRRLHSSGERHIVESQTYGIEEVKHLTFPVEEVNALCTKTDFVLQFYEGLVKPLITLDHESVPKRIVDLLTTFSESESEVVNLIENAPSDST</sequence>
<keyword evidence="2" id="KW-1185">Reference proteome</keyword>
<dbReference type="Proteomes" id="UP001175271">
    <property type="component" value="Unassembled WGS sequence"/>
</dbReference>
<evidence type="ECO:0000313" key="2">
    <source>
        <dbReference type="Proteomes" id="UP001175271"/>
    </source>
</evidence>
<protein>
    <submittedName>
        <fullName evidence="1">Uncharacterized protein</fullName>
    </submittedName>
</protein>
<organism evidence="1 2">
    <name type="scientific">Steinernema hermaphroditum</name>
    <dbReference type="NCBI Taxonomy" id="289476"/>
    <lineage>
        <taxon>Eukaryota</taxon>
        <taxon>Metazoa</taxon>
        <taxon>Ecdysozoa</taxon>
        <taxon>Nematoda</taxon>
        <taxon>Chromadorea</taxon>
        <taxon>Rhabditida</taxon>
        <taxon>Tylenchina</taxon>
        <taxon>Panagrolaimomorpha</taxon>
        <taxon>Strongyloidoidea</taxon>
        <taxon>Steinernematidae</taxon>
        <taxon>Steinernema</taxon>
    </lineage>
</organism>
<evidence type="ECO:0000313" key="1">
    <source>
        <dbReference type="EMBL" id="KAK0397969.1"/>
    </source>
</evidence>
<gene>
    <name evidence="1" type="ORF">QR680_002365</name>
</gene>
<comment type="caution">
    <text evidence="1">The sequence shown here is derived from an EMBL/GenBank/DDBJ whole genome shotgun (WGS) entry which is preliminary data.</text>
</comment>
<dbReference type="EMBL" id="JAUCMV010000005">
    <property type="protein sequence ID" value="KAK0397969.1"/>
    <property type="molecule type" value="Genomic_DNA"/>
</dbReference>
<accession>A0AA39LI70</accession>
<name>A0AA39LI70_9BILA</name>
<reference evidence="1" key="1">
    <citation type="submission" date="2023-06" db="EMBL/GenBank/DDBJ databases">
        <title>Genomic analysis of the entomopathogenic nematode Steinernema hermaphroditum.</title>
        <authorList>
            <person name="Schwarz E.M."/>
            <person name="Heppert J.K."/>
            <person name="Baniya A."/>
            <person name="Schwartz H.T."/>
            <person name="Tan C.-H."/>
            <person name="Antoshechkin I."/>
            <person name="Sternberg P.W."/>
            <person name="Goodrich-Blair H."/>
            <person name="Dillman A.R."/>
        </authorList>
    </citation>
    <scope>NUCLEOTIDE SEQUENCE</scope>
    <source>
        <strain evidence="1">PS9179</strain>
        <tissue evidence="1">Whole animal</tissue>
    </source>
</reference>
<proteinExistence type="predicted"/>
<dbReference type="AlphaFoldDB" id="A0AA39LI70"/>